<evidence type="ECO:0000256" key="4">
    <source>
        <dbReference type="SAM" id="SignalP"/>
    </source>
</evidence>
<dbReference type="PROSITE" id="PS51257">
    <property type="entry name" value="PROKAR_LIPOPROTEIN"/>
    <property type="match status" value="1"/>
</dbReference>
<evidence type="ECO:0000256" key="2">
    <source>
        <dbReference type="ARBA" id="ARBA00022448"/>
    </source>
</evidence>
<evidence type="ECO:0000256" key="3">
    <source>
        <dbReference type="ARBA" id="ARBA00022729"/>
    </source>
</evidence>
<dbReference type="CDD" id="cd13585">
    <property type="entry name" value="PBP2_TMBP_like"/>
    <property type="match status" value="1"/>
</dbReference>
<evidence type="ECO:0000256" key="1">
    <source>
        <dbReference type="ARBA" id="ARBA00008520"/>
    </source>
</evidence>
<dbReference type="Gene3D" id="3.40.190.10">
    <property type="entry name" value="Periplasmic binding protein-like II"/>
    <property type="match status" value="1"/>
</dbReference>
<dbReference type="PANTHER" id="PTHR30061:SF50">
    <property type="entry name" value="MALTOSE_MALTODEXTRIN-BINDING PERIPLASMIC PROTEIN"/>
    <property type="match status" value="1"/>
</dbReference>
<proteinExistence type="inferred from homology"/>
<dbReference type="EMBL" id="JAFNLL010000057">
    <property type="protein sequence ID" value="MBO1269768.1"/>
    <property type="molecule type" value="Genomic_DNA"/>
</dbReference>
<dbReference type="GO" id="GO:0042956">
    <property type="term" value="P:maltodextrin transmembrane transport"/>
    <property type="evidence" value="ECO:0007669"/>
    <property type="project" value="TreeGrafter"/>
</dbReference>
<accession>A0A939HM19</accession>
<dbReference type="AlphaFoldDB" id="A0A939HM19"/>
<sequence length="451" mass="48128">MKKKALGAVALAAAATLALSACSGGSSGGGGGDAAKGEISYWLWDANQLPAYKQCAEDFQKANPDITVKITQTGWDDYWSKITTGMASGTAPDVFTDHLAKYPDFLKTKQLVALDDAISKDKVDLSQYNEGLADLWVGQDGKRYGLPKDWDTVALFYNKKMATDAGLSPEQMGSLSWNPQDGGSYEKAIARLTVDKNGKRGDEPGFDKANVAVYGLGLPNSDAGGGQTQWSYLSATTGWTHTDKNPWGTHYNYDDKKFQDTIAWWASLVEKGYMPKLETTVGANMADNFAAGKSAINSNGSWMIGQYTGYKGIELGIAPTPTGVNGKRASMFNGLADSIWAGTKKKDAAIKWVEYLGSTACQDVVASKAVVFPAVKTSSDKAAEAFKAKNVDVTAFTQHVKDKSTFLFPITDNAAKIEGVMKPAMDAVIAGKSPAGSLTAANEQINAIFTK</sequence>
<dbReference type="SUPFAM" id="SSF53850">
    <property type="entry name" value="Periplasmic binding protein-like II"/>
    <property type="match status" value="1"/>
</dbReference>
<organism evidence="5 6">
    <name type="scientific">Arthrobacter cavernae</name>
    <dbReference type="NCBI Taxonomy" id="2817681"/>
    <lineage>
        <taxon>Bacteria</taxon>
        <taxon>Bacillati</taxon>
        <taxon>Actinomycetota</taxon>
        <taxon>Actinomycetes</taxon>
        <taxon>Micrococcales</taxon>
        <taxon>Micrococcaceae</taxon>
        <taxon>Arthrobacter</taxon>
    </lineage>
</organism>
<dbReference type="GO" id="GO:0015768">
    <property type="term" value="P:maltose transport"/>
    <property type="evidence" value="ECO:0007669"/>
    <property type="project" value="TreeGrafter"/>
</dbReference>
<dbReference type="RefSeq" id="WP_207617692.1">
    <property type="nucleotide sequence ID" value="NZ_JAFNLL010000057.1"/>
</dbReference>
<feature type="signal peptide" evidence="4">
    <location>
        <begin position="1"/>
        <end position="20"/>
    </location>
</feature>
<feature type="chain" id="PRO_5038607688" evidence="4">
    <location>
        <begin position="21"/>
        <end position="451"/>
    </location>
</feature>
<keyword evidence="2" id="KW-0813">Transport</keyword>
<dbReference type="InterPro" id="IPR006059">
    <property type="entry name" value="SBP"/>
</dbReference>
<name>A0A939HM19_9MICC</name>
<dbReference type="GO" id="GO:0055052">
    <property type="term" value="C:ATP-binding cassette (ABC) transporter complex, substrate-binding subunit-containing"/>
    <property type="evidence" value="ECO:0007669"/>
    <property type="project" value="TreeGrafter"/>
</dbReference>
<dbReference type="GO" id="GO:1901982">
    <property type="term" value="F:maltose binding"/>
    <property type="evidence" value="ECO:0007669"/>
    <property type="project" value="TreeGrafter"/>
</dbReference>
<comment type="caution">
    <text evidence="5">The sequence shown here is derived from an EMBL/GenBank/DDBJ whole genome shotgun (WGS) entry which is preliminary data.</text>
</comment>
<comment type="similarity">
    <text evidence="1">Belongs to the bacterial solute-binding protein 1 family.</text>
</comment>
<evidence type="ECO:0000313" key="6">
    <source>
        <dbReference type="Proteomes" id="UP000664164"/>
    </source>
</evidence>
<dbReference type="PANTHER" id="PTHR30061">
    <property type="entry name" value="MALTOSE-BINDING PERIPLASMIC PROTEIN"/>
    <property type="match status" value="1"/>
</dbReference>
<reference evidence="5" key="1">
    <citation type="submission" date="2021-03" db="EMBL/GenBank/DDBJ databases">
        <title>A new species, PO-11, isolated from a karst cave deposit.</title>
        <authorList>
            <person name="Zhaoxiaoyong W."/>
        </authorList>
    </citation>
    <scope>NUCLEOTIDE SEQUENCE</scope>
    <source>
        <strain evidence="5">PO-11</strain>
    </source>
</reference>
<dbReference type="Proteomes" id="UP000664164">
    <property type="component" value="Unassembled WGS sequence"/>
</dbReference>
<dbReference type="Pfam" id="PF01547">
    <property type="entry name" value="SBP_bac_1"/>
    <property type="match status" value="1"/>
</dbReference>
<evidence type="ECO:0000313" key="5">
    <source>
        <dbReference type="EMBL" id="MBO1269768.1"/>
    </source>
</evidence>
<gene>
    <name evidence="5" type="ORF">J1902_17670</name>
</gene>
<protein>
    <submittedName>
        <fullName evidence="5">Sugar ABC transporter substrate-binding protein</fullName>
    </submittedName>
</protein>
<keyword evidence="6" id="KW-1185">Reference proteome</keyword>
<keyword evidence="3 4" id="KW-0732">Signal</keyword>